<keyword evidence="1 2" id="KW-0812">Transmembrane</keyword>
<evidence type="ECO:0000256" key="1">
    <source>
        <dbReference type="SAM" id="Phobius"/>
    </source>
</evidence>
<organism evidence="2">
    <name type="scientific">Nannochloropsis gaditana (strain CCMP526)</name>
    <name type="common">Green microalga</name>
    <name type="synonym">Microchloropsis gaditana</name>
    <dbReference type="NCBI Taxonomy" id="1093141"/>
    <lineage>
        <taxon>Eukaryota</taxon>
        <taxon>Sar</taxon>
        <taxon>Stramenopiles</taxon>
        <taxon>Ochrophyta</taxon>
        <taxon>Eustigmatophyceae</taxon>
        <taxon>Eustigmatales</taxon>
        <taxon>Monodopsidaceae</taxon>
        <taxon>Nannochloropsis</taxon>
    </lineage>
</organism>
<accession>I2CQZ3</accession>
<sequence length="209" mass="23649">RENNRPALHQAIMGSNAKGKTSFLGNVLTPSFYLVLLTALTTSYHYLSSHHAEVDSYLGGPRVRSFENFETFYKRVYREQHADDHNRYLHFFGTTLVLAYAASEPLLLVAATMAVVVGLNVYELTYMFKHGALEGAAMLLTYLVLSRALLRSLSRPLLPLLLGYGCAWMGHFFLEGNKPATFTYAVFSFMGDFRMWWETVGELGRRMLG</sequence>
<keyword evidence="1" id="KW-1133">Transmembrane helix</keyword>
<evidence type="ECO:0000313" key="2">
    <source>
        <dbReference type="EMBL" id="AFJ69326.1"/>
    </source>
</evidence>
<name>I2CQZ3_NANGC</name>
<dbReference type="InterPro" id="IPR009305">
    <property type="entry name" value="Mpo1-like"/>
</dbReference>
<proteinExistence type="evidence at transcript level"/>
<reference evidence="2" key="2">
    <citation type="journal article" date="2012" name="Nat. Commun.">
        <title>Draft genome sequence and genetic transformation of the oleaginous alga Nannochloropis gaditana.</title>
        <authorList>
            <person name="Radakovits R."/>
            <person name="Jinkerson R.E."/>
            <person name="Fuerstenberg S.I."/>
            <person name="Tae H."/>
            <person name="Settlage R.E."/>
            <person name="Boore J.L."/>
            <person name="Posewitz M.C."/>
        </authorList>
    </citation>
    <scope>NUCLEOTIDE SEQUENCE</scope>
    <source>
        <strain evidence="2">CCMP526</strain>
    </source>
</reference>
<feature type="non-terminal residue" evidence="2">
    <location>
        <position position="1"/>
    </location>
</feature>
<dbReference type="AlphaFoldDB" id="I2CQZ3"/>
<feature type="transmembrane region" description="Helical" evidence="1">
    <location>
        <begin position="23"/>
        <end position="47"/>
    </location>
</feature>
<feature type="transmembrane region" description="Helical" evidence="1">
    <location>
        <begin position="97"/>
        <end position="121"/>
    </location>
</feature>
<reference evidence="2" key="1">
    <citation type="journal article" date="2012" name="Bioengineered">
        <title>Additional insights into the genome of the oleaginous model alga Nannochloropsis gaditana.</title>
        <authorList>
            <person name="Jinkerson R.E."/>
            <person name="Radakovits R."/>
            <person name="Posewitz M.C."/>
        </authorList>
    </citation>
    <scope>NUCLEOTIDE SEQUENCE</scope>
    <source>
        <strain evidence="2">CCMP526</strain>
    </source>
</reference>
<dbReference type="EMBL" id="JU980263">
    <property type="protein sequence ID" value="AFJ69326.1"/>
    <property type="molecule type" value="mRNA"/>
</dbReference>
<keyword evidence="1" id="KW-0472">Membrane</keyword>
<dbReference type="Pfam" id="PF06127">
    <property type="entry name" value="Mpo1-like"/>
    <property type="match status" value="1"/>
</dbReference>
<dbReference type="PANTHER" id="PTHR34205:SF2">
    <property type="entry name" value="DUF962 DOMAIN-CONTAINING PROTEIN"/>
    <property type="match status" value="1"/>
</dbReference>
<dbReference type="PANTHER" id="PTHR34205">
    <property type="entry name" value="TRANSMEMBRANE PROTEIN"/>
    <property type="match status" value="1"/>
</dbReference>
<protein>
    <submittedName>
        <fullName evidence="2">Transmembrane protein</fullName>
    </submittedName>
</protein>
<gene>
    <name evidence="2" type="ORF">NGATSA_3012400</name>
</gene>